<dbReference type="GO" id="GO:0003677">
    <property type="term" value="F:DNA binding"/>
    <property type="evidence" value="ECO:0007669"/>
    <property type="project" value="UniProtKB-KW"/>
</dbReference>
<dbReference type="SUPFAM" id="SSF116734">
    <property type="entry name" value="DNA methylase specificity domain"/>
    <property type="match status" value="1"/>
</dbReference>
<evidence type="ECO:0000256" key="3">
    <source>
        <dbReference type="ARBA" id="ARBA00023125"/>
    </source>
</evidence>
<dbReference type="EMBL" id="JGZU01000020">
    <property type="protein sequence ID" value="KFJ04026.1"/>
    <property type="molecule type" value="Genomic_DNA"/>
</dbReference>
<evidence type="ECO:0000313" key="6">
    <source>
        <dbReference type="Proteomes" id="UP000029080"/>
    </source>
</evidence>
<keyword evidence="2" id="KW-0680">Restriction system</keyword>
<dbReference type="Gene3D" id="3.90.220.20">
    <property type="entry name" value="DNA methylase specificity domains"/>
    <property type="match status" value="1"/>
</dbReference>
<dbReference type="eggNOG" id="COG0732">
    <property type="taxonomic scope" value="Bacteria"/>
</dbReference>
<sequence length="141" mass="15670">MIAGDTPFIGASLENNGITARIGNTGHIHPGGLMTVAYNGQKATGKAFYQPVPFWASDDVNVLYPKFHLTENIALFLCPLFWEAGRPYAFENKWGREIMKDGTISLPAGEDGQPDWRVIDSWMMGIRSTARTHLDLLGRFI</sequence>
<dbReference type="OrthoDB" id="5109672at2"/>
<organism evidence="5 6">
    <name type="scientific">Bifidobacterium tsurumiense</name>
    <dbReference type="NCBI Taxonomy" id="356829"/>
    <lineage>
        <taxon>Bacteria</taxon>
        <taxon>Bacillati</taxon>
        <taxon>Actinomycetota</taxon>
        <taxon>Actinomycetes</taxon>
        <taxon>Bifidobacteriales</taxon>
        <taxon>Bifidobacteriaceae</taxon>
        <taxon>Bifidobacterium</taxon>
    </lineage>
</organism>
<feature type="domain" description="Type I restriction modification DNA specificity" evidence="4">
    <location>
        <begin position="4"/>
        <end position="121"/>
    </location>
</feature>
<evidence type="ECO:0000313" key="5">
    <source>
        <dbReference type="EMBL" id="KFJ04026.1"/>
    </source>
</evidence>
<comment type="caution">
    <text evidence="5">The sequence shown here is derived from an EMBL/GenBank/DDBJ whole genome shotgun (WGS) entry which is preliminary data.</text>
</comment>
<proteinExistence type="inferred from homology"/>
<dbReference type="GO" id="GO:0009307">
    <property type="term" value="P:DNA restriction-modification system"/>
    <property type="evidence" value="ECO:0007669"/>
    <property type="project" value="UniProtKB-KW"/>
</dbReference>
<dbReference type="STRING" id="356829.BITS_5023"/>
<dbReference type="InterPro" id="IPR044946">
    <property type="entry name" value="Restrct_endonuc_typeI_TRD_sf"/>
</dbReference>
<comment type="similarity">
    <text evidence="1">Belongs to the type-I restriction system S methylase family.</text>
</comment>
<evidence type="ECO:0000259" key="4">
    <source>
        <dbReference type="Pfam" id="PF01420"/>
    </source>
</evidence>
<accession>A0A087E8C5</accession>
<evidence type="ECO:0000256" key="1">
    <source>
        <dbReference type="ARBA" id="ARBA00010923"/>
    </source>
</evidence>
<dbReference type="Pfam" id="PF01420">
    <property type="entry name" value="Methylase_S"/>
    <property type="match status" value="1"/>
</dbReference>
<keyword evidence="6" id="KW-1185">Reference proteome</keyword>
<dbReference type="AlphaFoldDB" id="A0A087E8C5"/>
<dbReference type="Proteomes" id="UP000029080">
    <property type="component" value="Unassembled WGS sequence"/>
</dbReference>
<gene>
    <name evidence="5" type="ORF">BITS_5023</name>
</gene>
<name>A0A087E8C5_9BIFI</name>
<evidence type="ECO:0000256" key="2">
    <source>
        <dbReference type="ARBA" id="ARBA00022747"/>
    </source>
</evidence>
<keyword evidence="3" id="KW-0238">DNA-binding</keyword>
<dbReference type="RefSeq" id="WP_026642204.1">
    <property type="nucleotide sequence ID" value="NZ_JGZU01000020.1"/>
</dbReference>
<protein>
    <submittedName>
        <fullName evidence="5">Type I restriction modification protein</fullName>
    </submittedName>
</protein>
<reference evidence="5 6" key="1">
    <citation type="submission" date="2014-03" db="EMBL/GenBank/DDBJ databases">
        <title>Genomics of Bifidobacteria.</title>
        <authorList>
            <person name="Ventura M."/>
            <person name="Milani C."/>
            <person name="Lugli G.A."/>
        </authorList>
    </citation>
    <scope>NUCLEOTIDE SEQUENCE [LARGE SCALE GENOMIC DNA]</scope>
    <source>
        <strain evidence="5 6">JCM 13495</strain>
    </source>
</reference>
<dbReference type="InterPro" id="IPR000055">
    <property type="entry name" value="Restrct_endonuc_typeI_TRD"/>
</dbReference>